<evidence type="ECO:0000256" key="1">
    <source>
        <dbReference type="SAM" id="Phobius"/>
    </source>
</evidence>
<proteinExistence type="predicted"/>
<keyword evidence="3" id="KW-1185">Reference proteome</keyword>
<evidence type="ECO:0000313" key="3">
    <source>
        <dbReference type="Proteomes" id="UP001172457"/>
    </source>
</evidence>
<sequence>MRKIFDLGLHLSTTYEQLSVHHSSTTSSTFNFRPDSITRFGFERRVDFSSLRLKKGDDVWRKVKGYSRGERGKRYKIGNEEITLMCSACDRLKRQEIDGPKGRRVIWPKEESSRENRSRMPLLRPSSGLFSASLRLFRISSNRMRRAHSPYHTHCLYVFFIIPSFLHNSFLPIITLIN</sequence>
<organism evidence="2 3">
    <name type="scientific">Centaurea solstitialis</name>
    <name type="common">yellow star-thistle</name>
    <dbReference type="NCBI Taxonomy" id="347529"/>
    <lineage>
        <taxon>Eukaryota</taxon>
        <taxon>Viridiplantae</taxon>
        <taxon>Streptophyta</taxon>
        <taxon>Embryophyta</taxon>
        <taxon>Tracheophyta</taxon>
        <taxon>Spermatophyta</taxon>
        <taxon>Magnoliopsida</taxon>
        <taxon>eudicotyledons</taxon>
        <taxon>Gunneridae</taxon>
        <taxon>Pentapetalae</taxon>
        <taxon>asterids</taxon>
        <taxon>campanulids</taxon>
        <taxon>Asterales</taxon>
        <taxon>Asteraceae</taxon>
        <taxon>Carduoideae</taxon>
        <taxon>Cardueae</taxon>
        <taxon>Centaureinae</taxon>
        <taxon>Centaurea</taxon>
    </lineage>
</organism>
<dbReference type="AlphaFoldDB" id="A0AA38WT46"/>
<evidence type="ECO:0000313" key="2">
    <source>
        <dbReference type="EMBL" id="KAJ9561981.1"/>
    </source>
</evidence>
<gene>
    <name evidence="2" type="ORF">OSB04_007141</name>
</gene>
<keyword evidence="1" id="KW-1133">Transmembrane helix</keyword>
<keyword evidence="1" id="KW-0812">Transmembrane</keyword>
<protein>
    <submittedName>
        <fullName evidence="2">Uncharacterized protein</fullName>
    </submittedName>
</protein>
<comment type="caution">
    <text evidence="2">The sequence shown here is derived from an EMBL/GenBank/DDBJ whole genome shotgun (WGS) entry which is preliminary data.</text>
</comment>
<reference evidence="2" key="1">
    <citation type="submission" date="2023-03" db="EMBL/GenBank/DDBJ databases">
        <title>Chromosome-scale reference genome and RAD-based genetic map of yellow starthistle (Centaurea solstitialis) reveal putative structural variation and QTLs associated with invader traits.</title>
        <authorList>
            <person name="Reatini B."/>
            <person name="Cang F.A."/>
            <person name="Jiang Q."/>
            <person name="Mckibben M.T.W."/>
            <person name="Barker M.S."/>
            <person name="Rieseberg L.H."/>
            <person name="Dlugosch K.M."/>
        </authorList>
    </citation>
    <scope>NUCLEOTIDE SEQUENCE</scope>
    <source>
        <strain evidence="2">CAN-66</strain>
        <tissue evidence="2">Leaf</tissue>
    </source>
</reference>
<dbReference type="Proteomes" id="UP001172457">
    <property type="component" value="Chromosome 2"/>
</dbReference>
<feature type="transmembrane region" description="Helical" evidence="1">
    <location>
        <begin position="155"/>
        <end position="177"/>
    </location>
</feature>
<name>A0AA38WT46_9ASTR</name>
<keyword evidence="1" id="KW-0472">Membrane</keyword>
<accession>A0AA38WT46</accession>
<dbReference type="EMBL" id="JARYMX010000002">
    <property type="protein sequence ID" value="KAJ9561981.1"/>
    <property type="molecule type" value="Genomic_DNA"/>
</dbReference>